<organism evidence="1 2">
    <name type="scientific">Sphaerodactylus townsendi</name>
    <dbReference type="NCBI Taxonomy" id="933632"/>
    <lineage>
        <taxon>Eukaryota</taxon>
        <taxon>Metazoa</taxon>
        <taxon>Chordata</taxon>
        <taxon>Craniata</taxon>
        <taxon>Vertebrata</taxon>
        <taxon>Euteleostomi</taxon>
        <taxon>Lepidosauria</taxon>
        <taxon>Squamata</taxon>
        <taxon>Bifurcata</taxon>
        <taxon>Gekkota</taxon>
        <taxon>Sphaerodactylidae</taxon>
        <taxon>Sphaerodactylus</taxon>
    </lineage>
</organism>
<sequence length="123" mass="12968">MFPRAGLCSPETRWEGSGKVCGSADLSRWAVPGISSEDVSATKVSVVSSEGVEGGGGLVKCTNILSSFCIAPTVLVGHTVERIAAGVDWKGGSLVRRFGKPPLPKLLCKWKFRLLGNSSSFSR</sequence>
<evidence type="ECO:0000313" key="2">
    <source>
        <dbReference type="Proteomes" id="UP000827872"/>
    </source>
</evidence>
<evidence type="ECO:0000313" key="1">
    <source>
        <dbReference type="EMBL" id="KAH7987444.1"/>
    </source>
</evidence>
<accession>A0ACB8E5W5</accession>
<dbReference type="Proteomes" id="UP000827872">
    <property type="component" value="Linkage Group LG17"/>
</dbReference>
<keyword evidence="2" id="KW-1185">Reference proteome</keyword>
<gene>
    <name evidence="1" type="ORF">K3G42_005135</name>
</gene>
<dbReference type="EMBL" id="CM037630">
    <property type="protein sequence ID" value="KAH7987444.1"/>
    <property type="molecule type" value="Genomic_DNA"/>
</dbReference>
<comment type="caution">
    <text evidence="1">The sequence shown here is derived from an EMBL/GenBank/DDBJ whole genome shotgun (WGS) entry which is preliminary data.</text>
</comment>
<protein>
    <submittedName>
        <fullName evidence="1">Uncharacterized protein</fullName>
    </submittedName>
</protein>
<reference evidence="1" key="1">
    <citation type="submission" date="2021-08" db="EMBL/GenBank/DDBJ databases">
        <title>The first chromosome-level gecko genome reveals the dynamic sex chromosomes of Neotropical dwarf geckos (Sphaerodactylidae: Sphaerodactylus).</title>
        <authorList>
            <person name="Pinto B.J."/>
            <person name="Keating S.E."/>
            <person name="Gamble T."/>
        </authorList>
    </citation>
    <scope>NUCLEOTIDE SEQUENCE</scope>
    <source>
        <strain evidence="1">TG3544</strain>
    </source>
</reference>
<proteinExistence type="predicted"/>
<name>A0ACB8E5W5_9SAUR</name>